<dbReference type="SUPFAM" id="SSF51703">
    <property type="entry name" value="Cobalamin (vitamin B12)-dependent enzymes"/>
    <property type="match status" value="1"/>
</dbReference>
<evidence type="ECO:0000313" key="3">
    <source>
        <dbReference type="Proteomes" id="UP001142175"/>
    </source>
</evidence>
<dbReference type="InterPro" id="IPR016176">
    <property type="entry name" value="Cbl-dep_enz_cat"/>
</dbReference>
<proteinExistence type="predicted"/>
<protein>
    <submittedName>
        <fullName evidence="2">Methylmalonyl-CoA mutase family protein</fullName>
    </submittedName>
</protein>
<organism evidence="2 3">
    <name type="scientific">Aquiflexum gelatinilyticum</name>
    <dbReference type="NCBI Taxonomy" id="2961943"/>
    <lineage>
        <taxon>Bacteria</taxon>
        <taxon>Pseudomonadati</taxon>
        <taxon>Bacteroidota</taxon>
        <taxon>Cytophagia</taxon>
        <taxon>Cytophagales</taxon>
        <taxon>Cyclobacteriaceae</taxon>
        <taxon>Aquiflexum</taxon>
    </lineage>
</organism>
<dbReference type="PANTHER" id="PTHR48101:SF1">
    <property type="entry name" value="METHYLMALONYL-COA MUTASE, LARGE SUBUNIT"/>
    <property type="match status" value="1"/>
</dbReference>
<dbReference type="GO" id="GO:0031419">
    <property type="term" value="F:cobalamin binding"/>
    <property type="evidence" value="ECO:0007669"/>
    <property type="project" value="InterPro"/>
</dbReference>
<sequence length="473" mass="53939">MEINLFEDFPGKSKEDWINQIIKDLKGKDFEKTLTSVTEDGIKINPIYTKEDNASLEALKYYRNRVNMESSIPGLSPRIWSNVSSFDGCNEKATNQEVLEALVNGADALMLQLSGEEDFDVLLQGVKPQYIQIFLCSKEDPVKVFRQFIQWVGRNNLEKESIHGGLIWEGFAVALTKKKSKEEIIEIAKTLLHLGEEFVWFKLFSIDSAAYHNSGASSVQELAFGLSAWIDLIDAMVGEGFYPLEIIQKSMFNLAVGSDYFLEIAKIKAARILMHKLIQLYQVDLPAENLFVFVQTSFWTKTLLDADTNMLRNTTEAMAGILGGANALYVLPHEIIAGNPGSLSRRMARNISNILKEESYLDRILDPVSGSYFIENMVISIFEKVKEALERIEDRGGWWICYEENIIQYEIKEKRRKKMNDLLEGEKTKVGINKYVNAKEDLPLNGFVFEEKEWELSPCFESMLVENSLIQKP</sequence>
<name>A0A9X2P5T6_9BACT</name>
<dbReference type="GO" id="GO:0016866">
    <property type="term" value="F:intramolecular transferase activity"/>
    <property type="evidence" value="ECO:0007669"/>
    <property type="project" value="InterPro"/>
</dbReference>
<comment type="caution">
    <text evidence="2">The sequence shown here is derived from an EMBL/GenBank/DDBJ whole genome shotgun (WGS) entry which is preliminary data.</text>
</comment>
<keyword evidence="3" id="KW-1185">Reference proteome</keyword>
<dbReference type="Pfam" id="PF01642">
    <property type="entry name" value="MM_CoA_mutase"/>
    <property type="match status" value="1"/>
</dbReference>
<evidence type="ECO:0000313" key="2">
    <source>
        <dbReference type="EMBL" id="MCR9015922.1"/>
    </source>
</evidence>
<dbReference type="Gene3D" id="3.20.20.240">
    <property type="entry name" value="Methylmalonyl-CoA mutase"/>
    <property type="match status" value="1"/>
</dbReference>
<dbReference type="AlphaFoldDB" id="A0A9X2P5T6"/>
<dbReference type="RefSeq" id="WP_258423785.1">
    <property type="nucleotide sequence ID" value="NZ_JANSUY010000011.1"/>
</dbReference>
<dbReference type="PANTHER" id="PTHR48101">
    <property type="entry name" value="METHYLMALONYL-COA MUTASE, MITOCHONDRIAL-RELATED"/>
    <property type="match status" value="1"/>
</dbReference>
<feature type="domain" description="Methylmalonyl-CoA mutase alpha/beta chain catalytic" evidence="1">
    <location>
        <begin position="117"/>
        <end position="445"/>
    </location>
</feature>
<dbReference type="EMBL" id="JANSUY010000011">
    <property type="protein sequence ID" value="MCR9015922.1"/>
    <property type="molecule type" value="Genomic_DNA"/>
</dbReference>
<reference evidence="2" key="1">
    <citation type="submission" date="2022-08" db="EMBL/GenBank/DDBJ databases">
        <authorList>
            <person name="Zhang D."/>
        </authorList>
    </citation>
    <scope>NUCLEOTIDE SEQUENCE</scope>
    <source>
        <strain evidence="2">XJ19-11</strain>
    </source>
</reference>
<gene>
    <name evidence="2" type="ORF">NU887_12830</name>
</gene>
<dbReference type="InterPro" id="IPR006099">
    <property type="entry name" value="MeMalonylCoA_mutase_a/b_cat"/>
</dbReference>
<evidence type="ECO:0000259" key="1">
    <source>
        <dbReference type="Pfam" id="PF01642"/>
    </source>
</evidence>
<accession>A0A9X2P5T6</accession>
<dbReference type="Proteomes" id="UP001142175">
    <property type="component" value="Unassembled WGS sequence"/>
</dbReference>